<dbReference type="EMBL" id="HBGW01023154">
    <property type="protein sequence ID" value="CAD9537651.1"/>
    <property type="molecule type" value="Transcribed_RNA"/>
</dbReference>
<feature type="transmembrane region" description="Helical" evidence="2">
    <location>
        <begin position="257"/>
        <end position="280"/>
    </location>
</feature>
<name>A0A6U6KEU3_9DINO</name>
<feature type="region of interest" description="Disordered" evidence="1">
    <location>
        <begin position="747"/>
        <end position="781"/>
    </location>
</feature>
<dbReference type="AlphaFoldDB" id="A0A6U6KEU3"/>
<keyword evidence="2" id="KW-0472">Membrane</keyword>
<feature type="compositionally biased region" description="Polar residues" evidence="1">
    <location>
        <begin position="762"/>
        <end position="774"/>
    </location>
</feature>
<gene>
    <name evidence="3" type="ORF">BRAN1462_LOCUS14692</name>
</gene>
<feature type="transmembrane region" description="Helical" evidence="2">
    <location>
        <begin position="174"/>
        <end position="193"/>
    </location>
</feature>
<organism evidence="3">
    <name type="scientific">Zooxanthella nutricula</name>
    <dbReference type="NCBI Taxonomy" id="1333877"/>
    <lineage>
        <taxon>Eukaryota</taxon>
        <taxon>Sar</taxon>
        <taxon>Alveolata</taxon>
        <taxon>Dinophyceae</taxon>
        <taxon>Peridiniales</taxon>
        <taxon>Peridiniales incertae sedis</taxon>
        <taxon>Zooxanthella</taxon>
    </lineage>
</organism>
<feature type="transmembrane region" description="Helical" evidence="2">
    <location>
        <begin position="46"/>
        <end position="64"/>
    </location>
</feature>
<sequence>MSSVRAGGPVMRDCTIAETWQAEKRTGHTPGWGSYARARRVAHVQIGILATLSGLIVAFPWLAFGPNADAVCDARTRQVAERRGLDAPAVDAWASGTRWVVAWDSVFVIILAIFATLARLHWWVETKYLVAVRRYFCFAWLVPVFYLFMSQAVWCTGGKDLQSDLGGGRLHLFGWRLTFSLHLAATVFNYHLVRRRLFKLEQSFGRSLGSAAMKWPERYQAAVVIVGVVLACLSLMLEKIESDDHVLVQKIENVDHVLEACIIGMLVVSALLHTMTFLIVTRAFFLAYRFTRSEAKACTDPVDRELAARAVALARLHAVEVPFGMANVAPALAAQYVVWVVHQAPFALFAALNVSCLVGSALCARRIYLLSGIGAASQRTLRAGSLLTRRRTRSTSKAAADWTTGHEGWDSKVEELAHRGLTLRAILKFYQRLGTKRCMPHYDQRTHTTADVVRQAIIPESAQSAYSNKAMATVLMKGRPVLPSKMVSHSWSNHFAHLVASVVADALDLAEYEVLIPRLAHGEIRALEAELRAKGSLDDTYWICCFSVDQHVSICGHTLETEVDPVTGDRHPVCGCSAVKKLSDTPPLRDDGQSVDCEINKFDSMMRCLASLQPNFSQVIASDHEFRLFRRAWVVAELHEARVLGLAQSLLVHSRCSMQGKVEELRGLKVEAMDASNPADKAMILGRIPDKAAFNAEIQRLIFAEDGLLGSCCWQDGLSVLEVVGAVARRGYERNASSVLSLEHSGLSGHTKKKRSTEFVKPSSTLDDVQSSKEVQVDDVV</sequence>
<proteinExistence type="predicted"/>
<keyword evidence="2" id="KW-0812">Transmembrane</keyword>
<accession>A0A6U6KEU3</accession>
<protein>
    <submittedName>
        <fullName evidence="3">Uncharacterized protein</fullName>
    </submittedName>
</protein>
<evidence type="ECO:0000256" key="1">
    <source>
        <dbReference type="SAM" id="MobiDB-lite"/>
    </source>
</evidence>
<feature type="transmembrane region" description="Helical" evidence="2">
    <location>
        <begin position="100"/>
        <end position="123"/>
    </location>
</feature>
<feature type="transmembrane region" description="Helical" evidence="2">
    <location>
        <begin position="219"/>
        <end position="237"/>
    </location>
</feature>
<reference evidence="3" key="1">
    <citation type="submission" date="2021-01" db="EMBL/GenBank/DDBJ databases">
        <authorList>
            <person name="Corre E."/>
            <person name="Pelletier E."/>
            <person name="Niang G."/>
            <person name="Scheremetjew M."/>
            <person name="Finn R."/>
            <person name="Kale V."/>
            <person name="Holt S."/>
            <person name="Cochrane G."/>
            <person name="Meng A."/>
            <person name="Brown T."/>
            <person name="Cohen L."/>
        </authorList>
    </citation>
    <scope>NUCLEOTIDE SEQUENCE</scope>
    <source>
        <strain evidence="3">RCC3387</strain>
    </source>
</reference>
<evidence type="ECO:0000256" key="2">
    <source>
        <dbReference type="SAM" id="Phobius"/>
    </source>
</evidence>
<keyword evidence="2" id="KW-1133">Transmembrane helix</keyword>
<feature type="transmembrane region" description="Helical" evidence="2">
    <location>
        <begin position="135"/>
        <end position="154"/>
    </location>
</feature>
<evidence type="ECO:0000313" key="3">
    <source>
        <dbReference type="EMBL" id="CAD9537651.1"/>
    </source>
</evidence>